<dbReference type="GO" id="GO:0032259">
    <property type="term" value="P:methylation"/>
    <property type="evidence" value="ECO:0007669"/>
    <property type="project" value="UniProtKB-KW"/>
</dbReference>
<protein>
    <submittedName>
        <fullName evidence="1">rRNA methyltransferase</fullName>
    </submittedName>
</protein>
<dbReference type="SUPFAM" id="SSF53335">
    <property type="entry name" value="S-adenosyl-L-methionine-dependent methyltransferases"/>
    <property type="match status" value="1"/>
</dbReference>
<dbReference type="EMBL" id="NVUK01000062">
    <property type="protein sequence ID" value="PCI74908.1"/>
    <property type="molecule type" value="Genomic_DNA"/>
</dbReference>
<organism evidence="1 2">
    <name type="scientific">Aerophobetes bacterium</name>
    <dbReference type="NCBI Taxonomy" id="2030807"/>
    <lineage>
        <taxon>Bacteria</taxon>
        <taxon>Candidatus Aerophobota</taxon>
    </lineage>
</organism>
<dbReference type="AlphaFoldDB" id="A0A2A4WWX3"/>
<dbReference type="InterPro" id="IPR010719">
    <property type="entry name" value="MnmM_MeTrfase"/>
</dbReference>
<dbReference type="PANTHER" id="PTHR35276">
    <property type="entry name" value="S-ADENOSYL-L-METHIONINE-DEPENDENT METHYLTRANSFERASES SUPERFAMILY PROTEIN"/>
    <property type="match status" value="1"/>
</dbReference>
<evidence type="ECO:0000313" key="2">
    <source>
        <dbReference type="Proteomes" id="UP000218775"/>
    </source>
</evidence>
<accession>A0A2A4WWX3</accession>
<proteinExistence type="predicted"/>
<sequence>MPHKNHLTTAHALWLPHLKPGSTVIDATAGNGHDALFIAKHLLHQACTELICIDIQEKALLATKTRLSSLPTNLLSKITYIHGSHASLPPMRHPLSLIVYNLGYLPGSDKTVTTRVDTTLESVKNSLNTLAPGGLISLTLYPGHREGKEEYQILIPFLKALSPKKFQLSHPSISNTEHSPKLFVIKSI</sequence>
<dbReference type="Gene3D" id="3.40.50.150">
    <property type="entry name" value="Vaccinia Virus protein VP39"/>
    <property type="match status" value="1"/>
</dbReference>
<dbReference type="PANTHER" id="PTHR35276:SF1">
    <property type="entry name" value="TRNA (MNM(5)S(2)U34)-METHYLTRANSFERASE, CHLOROPLASTIC"/>
    <property type="match status" value="1"/>
</dbReference>
<evidence type="ECO:0000313" key="1">
    <source>
        <dbReference type="EMBL" id="PCI74908.1"/>
    </source>
</evidence>
<keyword evidence="1" id="KW-0489">Methyltransferase</keyword>
<keyword evidence="1" id="KW-0808">Transferase</keyword>
<comment type="caution">
    <text evidence="1">The sequence shown here is derived from an EMBL/GenBank/DDBJ whole genome shotgun (WGS) entry which is preliminary data.</text>
</comment>
<name>A0A2A4WWX3_UNCAE</name>
<dbReference type="GO" id="GO:0008168">
    <property type="term" value="F:methyltransferase activity"/>
    <property type="evidence" value="ECO:0007669"/>
    <property type="project" value="UniProtKB-KW"/>
</dbReference>
<dbReference type="InterPro" id="IPR029063">
    <property type="entry name" value="SAM-dependent_MTases_sf"/>
</dbReference>
<gene>
    <name evidence="1" type="ORF">COB21_06240</name>
</gene>
<reference evidence="2" key="1">
    <citation type="submission" date="2017-08" db="EMBL/GenBank/DDBJ databases">
        <title>A dynamic microbial community with high functional redundancy inhabits the cold, oxic subseafloor aquifer.</title>
        <authorList>
            <person name="Tully B.J."/>
            <person name="Wheat C.G."/>
            <person name="Glazer B.T."/>
            <person name="Huber J.A."/>
        </authorList>
    </citation>
    <scope>NUCLEOTIDE SEQUENCE [LARGE SCALE GENOMIC DNA]</scope>
</reference>
<dbReference type="Pfam" id="PF06962">
    <property type="entry name" value="rRNA_methylase"/>
    <property type="match status" value="1"/>
</dbReference>
<dbReference type="Proteomes" id="UP000218775">
    <property type="component" value="Unassembled WGS sequence"/>
</dbReference>